<sequence>MAVAYARDRLTDSASLDKWMREITDGWWEPHVVYVIRYGEAKISKVGLTNVNSSRLRMLTQIGGELVDTLQVPNRWVARVLEGECLTLVDEYRVEPPLWIAQVAGATEFWRDGFELPSLQQVFETTCGAETSDSWKTSIARSEATVDDH</sequence>
<proteinExistence type="predicted"/>
<reference evidence="1 2" key="1">
    <citation type="submission" date="2023-02" db="EMBL/GenBank/DDBJ databases">
        <title>Microbacterium betulae sp. nov., isolated from birch wood.</title>
        <authorList>
            <person name="Pasciak M."/>
            <person name="Pawlik K.J."/>
            <person name="Martynowski D."/>
            <person name="Laczmanski L."/>
            <person name="Ciekot J."/>
            <person name="Szponar B."/>
            <person name="Wojcik-Fatla A."/>
            <person name="Mackiewicz B."/>
            <person name="Farian E."/>
            <person name="Cholewa G."/>
            <person name="Cholewa A."/>
            <person name="Dutkiewicz J."/>
        </authorList>
    </citation>
    <scope>NUCLEOTIDE SEQUENCE [LARGE SCALE GENOMIC DNA]</scope>
    <source>
        <strain evidence="1 2">AB</strain>
    </source>
</reference>
<keyword evidence="2" id="KW-1185">Reference proteome</keyword>
<gene>
    <name evidence="1" type="ORF">N8K70_02935</name>
</gene>
<evidence type="ECO:0000313" key="1">
    <source>
        <dbReference type="EMBL" id="WOF23649.1"/>
    </source>
</evidence>
<dbReference type="KEGG" id="mbet:N8K70_02935"/>
<accession>A0AA97FKA5</accession>
<dbReference type="EMBL" id="CP118157">
    <property type="protein sequence ID" value="WOF23649.1"/>
    <property type="molecule type" value="Genomic_DNA"/>
</dbReference>
<organism evidence="1 2">
    <name type="scientific">Microbacterium betulae</name>
    <dbReference type="NCBI Taxonomy" id="2981139"/>
    <lineage>
        <taxon>Bacteria</taxon>
        <taxon>Bacillati</taxon>
        <taxon>Actinomycetota</taxon>
        <taxon>Actinomycetes</taxon>
        <taxon>Micrococcales</taxon>
        <taxon>Microbacteriaceae</taxon>
        <taxon>Microbacterium</taxon>
    </lineage>
</organism>
<dbReference type="AlphaFoldDB" id="A0AA97FKA5"/>
<dbReference type="Proteomes" id="UP001305498">
    <property type="component" value="Chromosome"/>
</dbReference>
<protein>
    <submittedName>
        <fullName evidence="1">Uncharacterized protein</fullName>
    </submittedName>
</protein>
<dbReference type="RefSeq" id="WP_317140121.1">
    <property type="nucleotide sequence ID" value="NZ_CP118157.1"/>
</dbReference>
<name>A0AA97FKA5_9MICO</name>
<evidence type="ECO:0000313" key="2">
    <source>
        <dbReference type="Proteomes" id="UP001305498"/>
    </source>
</evidence>